<evidence type="ECO:0000313" key="2">
    <source>
        <dbReference type="EMBL" id="MBW4547420.1"/>
    </source>
</evidence>
<evidence type="ECO:0000259" key="1">
    <source>
        <dbReference type="Pfam" id="PF09002"/>
    </source>
</evidence>
<reference evidence="2" key="1">
    <citation type="submission" date="2021-05" db="EMBL/GenBank/DDBJ databases">
        <authorList>
            <person name="Pietrasiak N."/>
            <person name="Ward R."/>
            <person name="Stajich J.E."/>
            <person name="Kurbessoian T."/>
        </authorList>
    </citation>
    <scope>NUCLEOTIDE SEQUENCE</scope>
    <source>
        <strain evidence="2">CPER-KK1</strain>
    </source>
</reference>
<dbReference type="Proteomes" id="UP000753908">
    <property type="component" value="Unassembled WGS sequence"/>
</dbReference>
<accession>A0A951PNU1</accession>
<reference evidence="2" key="2">
    <citation type="journal article" date="2022" name="Microbiol. Resour. Announc.">
        <title>Metagenome Sequencing to Explore Phylogenomics of Terrestrial Cyanobacteria.</title>
        <authorList>
            <person name="Ward R.D."/>
            <person name="Stajich J.E."/>
            <person name="Johansen J.R."/>
            <person name="Huntemann M."/>
            <person name="Clum A."/>
            <person name="Foster B."/>
            <person name="Foster B."/>
            <person name="Roux S."/>
            <person name="Palaniappan K."/>
            <person name="Varghese N."/>
            <person name="Mukherjee S."/>
            <person name="Reddy T.B.K."/>
            <person name="Daum C."/>
            <person name="Copeland A."/>
            <person name="Chen I.A."/>
            <person name="Ivanova N.N."/>
            <person name="Kyrpides N.C."/>
            <person name="Shapiro N."/>
            <person name="Eloe-Fadrosh E.A."/>
            <person name="Pietrasiak N."/>
        </authorList>
    </citation>
    <scope>NUCLEOTIDE SEQUENCE</scope>
    <source>
        <strain evidence="2">CPER-KK1</strain>
    </source>
</reference>
<dbReference type="EMBL" id="JAHHIF010000041">
    <property type="protein sequence ID" value="MBW4547420.1"/>
    <property type="molecule type" value="Genomic_DNA"/>
</dbReference>
<dbReference type="Gene3D" id="3.40.1350.10">
    <property type="match status" value="1"/>
</dbReference>
<sequence length="488" mass="56185">MTTAEPYYKVDHLFLLVGENPLPNYIAAKMLLKKGGTIYLVHSTDTASKADCIGRMLEPINVIPISLGRNEANSCCIRDKIQSPIKEVLKKHPGHTFGLNYTGGTKAMSVHGYRALFEVSGVQNPRFSYLDARSLQMLIDRDNDSPNPEPVTFKLLLQEIFDLHELHLTQDPVTYQELLETAPELAELHPELAKLHTDINLAIAWRWWCDNILKPAVKVLKKKQNKPLEWEWKSDKKIEQATVALTPDVAIRKLDESLQEYIKQPEDGKPIIEAFKKHNYKLVEELVEFYKALWIPEYVPHIERIIKVLRDKEYLGESEIEVSLKQFAEKGKFDKSKYACQWLDGLWLEHYVLSQVQEVSKKNPGLIHDSGMTFKVEDAKKEKFEFDVAFTKDYQLFALSCTTDATKPLCKSKLFEAYIRTRQLGGEQARVALVCCYNDPKQLEAELKVETEIEKEDPKIAVFGCKELDNLQVHIKGWIEDNNRYYAP</sequence>
<dbReference type="InterPro" id="IPR011856">
    <property type="entry name" value="tRNA_endonuc-like_dom_sf"/>
</dbReference>
<dbReference type="Pfam" id="PF09002">
    <property type="entry name" value="Card1_endonuc"/>
    <property type="match status" value="1"/>
</dbReference>
<dbReference type="GO" id="GO:0003676">
    <property type="term" value="F:nucleic acid binding"/>
    <property type="evidence" value="ECO:0007669"/>
    <property type="project" value="InterPro"/>
</dbReference>
<dbReference type="InterPro" id="IPR011335">
    <property type="entry name" value="Restrct_endonuc-II-like"/>
</dbReference>
<gene>
    <name evidence="2" type="ORF">KME25_23710</name>
</gene>
<dbReference type="SUPFAM" id="SSF52980">
    <property type="entry name" value="Restriction endonuclease-like"/>
    <property type="match status" value="2"/>
</dbReference>
<protein>
    <submittedName>
        <fullName evidence="2">DUF1887 family protein</fullName>
    </submittedName>
</protein>
<comment type="caution">
    <text evidence="2">The sequence shown here is derived from an EMBL/GenBank/DDBJ whole genome shotgun (WGS) entry which is preliminary data.</text>
</comment>
<name>A0A951PNU1_9CYAN</name>
<feature type="domain" description="Card1 endonuclease" evidence="1">
    <location>
        <begin position="337"/>
        <end position="479"/>
    </location>
</feature>
<dbReference type="AlphaFoldDB" id="A0A951PNU1"/>
<organism evidence="2 3">
    <name type="scientific">Symplocastrum torsivum CPER-KK1</name>
    <dbReference type="NCBI Taxonomy" id="450513"/>
    <lineage>
        <taxon>Bacteria</taxon>
        <taxon>Bacillati</taxon>
        <taxon>Cyanobacteriota</taxon>
        <taxon>Cyanophyceae</taxon>
        <taxon>Oscillatoriophycideae</taxon>
        <taxon>Oscillatoriales</taxon>
        <taxon>Microcoleaceae</taxon>
        <taxon>Symplocastrum</taxon>
    </lineage>
</organism>
<evidence type="ECO:0000313" key="3">
    <source>
        <dbReference type="Proteomes" id="UP000753908"/>
    </source>
</evidence>
<dbReference type="Gene3D" id="3.40.50.10770">
    <property type="entry name" value="Hypothetical protein VC1899 like domain (Restriction endonuclease-like)"/>
    <property type="match status" value="1"/>
</dbReference>
<dbReference type="InterPro" id="IPR015093">
    <property type="entry name" value="Card1_endonucl_dom"/>
</dbReference>
<proteinExistence type="predicted"/>